<dbReference type="InterPro" id="IPR039426">
    <property type="entry name" value="TonB-dep_rcpt-like"/>
</dbReference>
<evidence type="ECO:0008006" key="14">
    <source>
        <dbReference type="Google" id="ProtNLM"/>
    </source>
</evidence>
<dbReference type="STRING" id="1526571.AT746_04375"/>
<keyword evidence="6 7" id="KW-0998">Cell outer membrane</keyword>
<keyword evidence="13" id="KW-1185">Reference proteome</keyword>
<dbReference type="InterPro" id="IPR037066">
    <property type="entry name" value="Plug_dom_sf"/>
</dbReference>
<dbReference type="KEGG" id="lal:AT746_04375"/>
<reference evidence="12 13" key="1">
    <citation type="submission" date="2015-12" db="EMBL/GenBank/DDBJ databases">
        <title>Complete genome of Lacimicrobium alkaliphilum KCTC 32984.</title>
        <authorList>
            <person name="Kim S.-G."/>
            <person name="Lee Y.-J."/>
        </authorList>
    </citation>
    <scope>NUCLEOTIDE SEQUENCE [LARGE SCALE GENOMIC DNA]</scope>
    <source>
        <strain evidence="12 13">YelD216</strain>
    </source>
</reference>
<dbReference type="GO" id="GO:0009279">
    <property type="term" value="C:cell outer membrane"/>
    <property type="evidence" value="ECO:0007669"/>
    <property type="project" value="UniProtKB-SubCell"/>
</dbReference>
<comment type="subcellular location">
    <subcellularLocation>
        <location evidence="1 7">Cell outer membrane</location>
        <topology evidence="1 7">Multi-pass membrane protein</topology>
    </subcellularLocation>
</comment>
<evidence type="ECO:0000256" key="7">
    <source>
        <dbReference type="PROSITE-ProRule" id="PRU01360"/>
    </source>
</evidence>
<feature type="chain" id="PRO_5006831924" description="TonB-dependent receptor" evidence="9">
    <location>
        <begin position="32"/>
        <end position="735"/>
    </location>
</feature>
<evidence type="ECO:0000256" key="4">
    <source>
        <dbReference type="ARBA" id="ARBA00022692"/>
    </source>
</evidence>
<dbReference type="EMBL" id="CP013650">
    <property type="protein sequence ID" value="ALS97579.1"/>
    <property type="molecule type" value="Genomic_DNA"/>
</dbReference>
<dbReference type="OrthoDB" id="9764669at2"/>
<keyword evidence="5 7" id="KW-0472">Membrane</keyword>
<feature type="domain" description="TonB-dependent receptor plug" evidence="10">
    <location>
        <begin position="67"/>
        <end position="155"/>
    </location>
</feature>
<organism evidence="12 13">
    <name type="scientific">Lacimicrobium alkaliphilum</name>
    <dbReference type="NCBI Taxonomy" id="1526571"/>
    <lineage>
        <taxon>Bacteria</taxon>
        <taxon>Pseudomonadati</taxon>
        <taxon>Pseudomonadota</taxon>
        <taxon>Gammaproteobacteria</taxon>
        <taxon>Alteromonadales</taxon>
        <taxon>Alteromonadaceae</taxon>
        <taxon>Lacimicrobium</taxon>
    </lineage>
</organism>
<sequence length="735" mass="82055">MKVHFPYKRASHLAASISAILMSTPSFVANAQEDEPIEKIEVTGAPVFRDRTASVSPGLEYGVNFFQQFEPTSVGDMLKRTPGISFSSDVGEYDAPQMRGLGAGYTQVLINGRKVPSAGSDRAVFVDRIPAEMVKSIQIIRSPSADQDSQGVGGTINIILKDGASFEGGSIRLGLLTYDDGKLRTSSAASYSGSSNDMNWNLSASFQERYVPKVKYERRYEPDGTQTEEEKEDDVRDSDDITLSGNVTYMLDDDSSLQFTGNYVSTSREEDQTETVYEVEDGEFTLDELVTDDVDIEEDSYIFGVVYDTYLGLDTQWDVALTYSQIELTEDVLILERGSEDDPWEYAGIEDIDSEDSELLFNTSITHNLANGIELKAGIDASRKERNEVLIEYNVDGETGVIEDIDLEQRYQVDEDRLDGYFLGQIPFDGDAKLELGVRIEHTQRDISADDLSEDSSNTHINPSLHFSKQFNETSTFRFSLAKTVRRPDFKQLSPTIQYDEPEDGDAKQGNPLLEDEVSYGVDIGFEKSFSTRGIFGVNAFYRDVKDVIEDVGVGTAPGGGILFSYNNAGDGSIWGLEMDLNMPVSDNTGLFANLTLLDSEITDQFTGKDRQFRDQSDYIYNFGVTHNIPEWETSMGFSYQKQGDSFSVDIDRDVILSYDGNLEVFIEKRFGEDYVLRLTGTNLLDAHKFEYFDNYAGDSAAEILANHVAGNIDELEVEDEEASRVITLTFRAFF</sequence>
<accession>A0A0U2QK73</accession>
<feature type="signal peptide" evidence="9">
    <location>
        <begin position="1"/>
        <end position="31"/>
    </location>
</feature>
<dbReference type="InterPro" id="IPR012910">
    <property type="entry name" value="Plug_dom"/>
</dbReference>
<proteinExistence type="inferred from homology"/>
<feature type="compositionally biased region" description="Acidic residues" evidence="8">
    <location>
        <begin position="226"/>
        <end position="237"/>
    </location>
</feature>
<evidence type="ECO:0000313" key="12">
    <source>
        <dbReference type="EMBL" id="ALS97579.1"/>
    </source>
</evidence>
<dbReference type="InterPro" id="IPR036942">
    <property type="entry name" value="Beta-barrel_TonB_sf"/>
</dbReference>
<dbReference type="Pfam" id="PF07715">
    <property type="entry name" value="Plug"/>
    <property type="match status" value="1"/>
</dbReference>
<dbReference type="SUPFAM" id="SSF56935">
    <property type="entry name" value="Porins"/>
    <property type="match status" value="1"/>
</dbReference>
<protein>
    <recommendedName>
        <fullName evidence="14">TonB-dependent receptor</fullName>
    </recommendedName>
</protein>
<keyword evidence="4 7" id="KW-0812">Transmembrane</keyword>
<feature type="region of interest" description="Disordered" evidence="8">
    <location>
        <begin position="492"/>
        <end position="512"/>
    </location>
</feature>
<evidence type="ECO:0000259" key="11">
    <source>
        <dbReference type="Pfam" id="PF14905"/>
    </source>
</evidence>
<dbReference type="Pfam" id="PF14905">
    <property type="entry name" value="OMP_b-brl_3"/>
    <property type="match status" value="1"/>
</dbReference>
<comment type="similarity">
    <text evidence="7">Belongs to the TonB-dependent receptor family.</text>
</comment>
<dbReference type="Gene3D" id="2.170.130.10">
    <property type="entry name" value="TonB-dependent receptor, plug domain"/>
    <property type="match status" value="1"/>
</dbReference>
<evidence type="ECO:0000313" key="13">
    <source>
        <dbReference type="Proteomes" id="UP000068447"/>
    </source>
</evidence>
<keyword evidence="3 7" id="KW-1134">Transmembrane beta strand</keyword>
<keyword evidence="2 7" id="KW-0813">Transport</keyword>
<evidence type="ECO:0000259" key="10">
    <source>
        <dbReference type="Pfam" id="PF07715"/>
    </source>
</evidence>
<gene>
    <name evidence="12" type="ORF">AT746_04375</name>
</gene>
<dbReference type="InterPro" id="IPR041700">
    <property type="entry name" value="OMP_b-brl_3"/>
</dbReference>
<dbReference type="PANTHER" id="PTHR40980">
    <property type="entry name" value="PLUG DOMAIN-CONTAINING PROTEIN"/>
    <property type="match status" value="1"/>
</dbReference>
<feature type="region of interest" description="Disordered" evidence="8">
    <location>
        <begin position="217"/>
        <end position="239"/>
    </location>
</feature>
<evidence type="ECO:0000256" key="1">
    <source>
        <dbReference type="ARBA" id="ARBA00004571"/>
    </source>
</evidence>
<evidence type="ECO:0000256" key="5">
    <source>
        <dbReference type="ARBA" id="ARBA00023136"/>
    </source>
</evidence>
<keyword evidence="9" id="KW-0732">Signal</keyword>
<feature type="domain" description="Outer membrane protein beta-barrel" evidence="11">
    <location>
        <begin position="316"/>
        <end position="697"/>
    </location>
</feature>
<dbReference type="PROSITE" id="PS52016">
    <property type="entry name" value="TONB_DEPENDENT_REC_3"/>
    <property type="match status" value="1"/>
</dbReference>
<evidence type="ECO:0000256" key="8">
    <source>
        <dbReference type="SAM" id="MobiDB-lite"/>
    </source>
</evidence>
<dbReference type="Gene3D" id="2.40.170.20">
    <property type="entry name" value="TonB-dependent receptor, beta-barrel domain"/>
    <property type="match status" value="1"/>
</dbReference>
<dbReference type="Proteomes" id="UP000068447">
    <property type="component" value="Chromosome"/>
</dbReference>
<evidence type="ECO:0000256" key="9">
    <source>
        <dbReference type="SAM" id="SignalP"/>
    </source>
</evidence>
<evidence type="ECO:0000256" key="2">
    <source>
        <dbReference type="ARBA" id="ARBA00022448"/>
    </source>
</evidence>
<dbReference type="CDD" id="cd01347">
    <property type="entry name" value="ligand_gated_channel"/>
    <property type="match status" value="1"/>
</dbReference>
<name>A0A0U2QK73_9ALTE</name>
<dbReference type="AlphaFoldDB" id="A0A0U2QK73"/>
<dbReference type="RefSeq" id="WP_062476948.1">
    <property type="nucleotide sequence ID" value="NZ_CP013650.1"/>
</dbReference>
<evidence type="ECO:0000256" key="6">
    <source>
        <dbReference type="ARBA" id="ARBA00023237"/>
    </source>
</evidence>
<evidence type="ECO:0000256" key="3">
    <source>
        <dbReference type="ARBA" id="ARBA00022452"/>
    </source>
</evidence>
<dbReference type="PANTHER" id="PTHR40980:SF4">
    <property type="entry name" value="TONB-DEPENDENT RECEPTOR-LIKE BETA-BARREL DOMAIN-CONTAINING PROTEIN"/>
    <property type="match status" value="1"/>
</dbReference>